<dbReference type="Proteomes" id="UP000828251">
    <property type="component" value="Unassembled WGS sequence"/>
</dbReference>
<protein>
    <submittedName>
        <fullName evidence="1">Uncharacterized protein</fullName>
    </submittedName>
</protein>
<sequence>MENSSGFYYLSPRKKVKMIIGNQYSNLRLNRGKYVQVHNRFGEDFVFPIKWSSPRHKTTMGVVRISSMSEEEESMTQLERHSKGSVDLVGPIARMVKASPPPMVGPSPIFVASSLIALDKDTPPPIHHFSPYVPIVEEAPFQGDEGLFPWCKELSV</sequence>
<comment type="caution">
    <text evidence="1">The sequence shown here is derived from an EMBL/GenBank/DDBJ whole genome shotgun (WGS) entry which is preliminary data.</text>
</comment>
<gene>
    <name evidence="1" type="ORF">J1N35_019449</name>
</gene>
<proteinExistence type="predicted"/>
<accession>A0A9D3VS04</accession>
<name>A0A9D3VS04_9ROSI</name>
<evidence type="ECO:0000313" key="1">
    <source>
        <dbReference type="EMBL" id="KAH1092192.1"/>
    </source>
</evidence>
<organism evidence="1 2">
    <name type="scientific">Gossypium stocksii</name>
    <dbReference type="NCBI Taxonomy" id="47602"/>
    <lineage>
        <taxon>Eukaryota</taxon>
        <taxon>Viridiplantae</taxon>
        <taxon>Streptophyta</taxon>
        <taxon>Embryophyta</taxon>
        <taxon>Tracheophyta</taxon>
        <taxon>Spermatophyta</taxon>
        <taxon>Magnoliopsida</taxon>
        <taxon>eudicotyledons</taxon>
        <taxon>Gunneridae</taxon>
        <taxon>Pentapetalae</taxon>
        <taxon>rosids</taxon>
        <taxon>malvids</taxon>
        <taxon>Malvales</taxon>
        <taxon>Malvaceae</taxon>
        <taxon>Malvoideae</taxon>
        <taxon>Gossypium</taxon>
    </lineage>
</organism>
<reference evidence="1 2" key="1">
    <citation type="journal article" date="2021" name="Plant Biotechnol. J.">
        <title>Multi-omics assisted identification of the key and species-specific regulatory components of drought-tolerant mechanisms in Gossypium stocksii.</title>
        <authorList>
            <person name="Yu D."/>
            <person name="Ke L."/>
            <person name="Zhang D."/>
            <person name="Wu Y."/>
            <person name="Sun Y."/>
            <person name="Mei J."/>
            <person name="Sun J."/>
            <person name="Sun Y."/>
        </authorList>
    </citation>
    <scope>NUCLEOTIDE SEQUENCE [LARGE SCALE GENOMIC DNA]</scope>
    <source>
        <strain evidence="2">cv. E1</strain>
        <tissue evidence="1">Leaf</tissue>
    </source>
</reference>
<dbReference type="EMBL" id="JAIQCV010000006">
    <property type="protein sequence ID" value="KAH1092192.1"/>
    <property type="molecule type" value="Genomic_DNA"/>
</dbReference>
<dbReference type="AlphaFoldDB" id="A0A9D3VS04"/>
<keyword evidence="2" id="KW-1185">Reference proteome</keyword>
<evidence type="ECO:0000313" key="2">
    <source>
        <dbReference type="Proteomes" id="UP000828251"/>
    </source>
</evidence>